<evidence type="ECO:0000313" key="3">
    <source>
        <dbReference type="EMBL" id="KAL2635082.1"/>
    </source>
</evidence>
<evidence type="ECO:0000313" key="4">
    <source>
        <dbReference type="Proteomes" id="UP001605036"/>
    </source>
</evidence>
<organism evidence="3 4">
    <name type="scientific">Riccia fluitans</name>
    <dbReference type="NCBI Taxonomy" id="41844"/>
    <lineage>
        <taxon>Eukaryota</taxon>
        <taxon>Viridiplantae</taxon>
        <taxon>Streptophyta</taxon>
        <taxon>Embryophyta</taxon>
        <taxon>Marchantiophyta</taxon>
        <taxon>Marchantiopsida</taxon>
        <taxon>Marchantiidae</taxon>
        <taxon>Marchantiales</taxon>
        <taxon>Ricciaceae</taxon>
        <taxon>Riccia</taxon>
    </lineage>
</organism>
<dbReference type="AlphaFoldDB" id="A0ABD1YZD4"/>
<comment type="caution">
    <text evidence="3">The sequence shown here is derived from an EMBL/GenBank/DDBJ whole genome shotgun (WGS) entry which is preliminary data.</text>
</comment>
<reference evidence="3 4" key="1">
    <citation type="submission" date="2024-09" db="EMBL/GenBank/DDBJ databases">
        <title>Chromosome-scale assembly of Riccia fluitans.</title>
        <authorList>
            <person name="Paukszto L."/>
            <person name="Sawicki J."/>
            <person name="Karawczyk K."/>
            <person name="Piernik-Szablinska J."/>
            <person name="Szczecinska M."/>
            <person name="Mazdziarz M."/>
        </authorList>
    </citation>
    <scope>NUCLEOTIDE SEQUENCE [LARGE SCALE GENOMIC DNA]</scope>
    <source>
        <strain evidence="3">Rf_01</strain>
        <tissue evidence="3">Aerial parts of the thallus</tissue>
    </source>
</reference>
<dbReference type="EMBL" id="JBHFFA010000003">
    <property type="protein sequence ID" value="KAL2635082.1"/>
    <property type="molecule type" value="Genomic_DNA"/>
</dbReference>
<dbReference type="Proteomes" id="UP001605036">
    <property type="component" value="Unassembled WGS sequence"/>
</dbReference>
<keyword evidence="1" id="KW-0732">Signal</keyword>
<gene>
    <name evidence="3" type="ORF">R1flu_006561</name>
</gene>
<sequence>MAKVVHSMTLAALCIFLVLMSQVEAQQCPSLQITKFAACRGNVQTGSCPANSPCYNALKAYQNLDTRCICQQVNSVVNLGLASKANILRLINNCRFKNYALNC</sequence>
<feature type="domain" description="Bifunctional inhibitor/plant lipid transfer protein/seed storage helical" evidence="2">
    <location>
        <begin position="21"/>
        <end position="103"/>
    </location>
</feature>
<protein>
    <recommendedName>
        <fullName evidence="2">Bifunctional inhibitor/plant lipid transfer protein/seed storage helical domain-containing protein</fullName>
    </recommendedName>
</protein>
<evidence type="ECO:0000259" key="2">
    <source>
        <dbReference type="Pfam" id="PF14368"/>
    </source>
</evidence>
<keyword evidence="4" id="KW-1185">Reference proteome</keyword>
<name>A0ABD1YZD4_9MARC</name>
<dbReference type="Pfam" id="PF14368">
    <property type="entry name" value="LTP_2"/>
    <property type="match status" value="1"/>
</dbReference>
<feature type="chain" id="PRO_5044795982" description="Bifunctional inhibitor/plant lipid transfer protein/seed storage helical domain-containing protein" evidence="1">
    <location>
        <begin position="26"/>
        <end position="103"/>
    </location>
</feature>
<feature type="signal peptide" evidence="1">
    <location>
        <begin position="1"/>
        <end position="25"/>
    </location>
</feature>
<dbReference type="InterPro" id="IPR016140">
    <property type="entry name" value="Bifunc_inhib/LTP/seed_store"/>
</dbReference>
<evidence type="ECO:0000256" key="1">
    <source>
        <dbReference type="SAM" id="SignalP"/>
    </source>
</evidence>
<proteinExistence type="predicted"/>
<accession>A0ABD1YZD4</accession>